<accession>A0ABW3YJV2</accession>
<organism evidence="2 3">
    <name type="scientific">Micromonospora sonneratiae</name>
    <dbReference type="NCBI Taxonomy" id="1184706"/>
    <lineage>
        <taxon>Bacteria</taxon>
        <taxon>Bacillati</taxon>
        <taxon>Actinomycetota</taxon>
        <taxon>Actinomycetes</taxon>
        <taxon>Micromonosporales</taxon>
        <taxon>Micromonosporaceae</taxon>
        <taxon>Micromonospora</taxon>
    </lineage>
</organism>
<protein>
    <submittedName>
        <fullName evidence="2">Uncharacterized protein</fullName>
    </submittedName>
</protein>
<evidence type="ECO:0000313" key="3">
    <source>
        <dbReference type="Proteomes" id="UP001597260"/>
    </source>
</evidence>
<name>A0ABW3YJV2_9ACTN</name>
<dbReference type="RefSeq" id="WP_377572892.1">
    <property type="nucleotide sequence ID" value="NZ_JBHTMP010000034.1"/>
</dbReference>
<evidence type="ECO:0000313" key="2">
    <source>
        <dbReference type="EMBL" id="MFD1323594.1"/>
    </source>
</evidence>
<evidence type="ECO:0000256" key="1">
    <source>
        <dbReference type="SAM" id="MobiDB-lite"/>
    </source>
</evidence>
<feature type="region of interest" description="Disordered" evidence="1">
    <location>
        <begin position="1"/>
        <end position="38"/>
    </location>
</feature>
<sequence length="65" mass="7110">MTKTGRLAVSGQATRPTYQAQPTLPTPGYGKRTARATPGRLRCRCLAGGRQHDSTSVEEHWRGND</sequence>
<dbReference type="Proteomes" id="UP001597260">
    <property type="component" value="Unassembled WGS sequence"/>
</dbReference>
<proteinExistence type="predicted"/>
<dbReference type="EMBL" id="JBHTMP010000034">
    <property type="protein sequence ID" value="MFD1323594.1"/>
    <property type="molecule type" value="Genomic_DNA"/>
</dbReference>
<keyword evidence="3" id="KW-1185">Reference proteome</keyword>
<comment type="caution">
    <text evidence="2">The sequence shown here is derived from an EMBL/GenBank/DDBJ whole genome shotgun (WGS) entry which is preliminary data.</text>
</comment>
<feature type="compositionally biased region" description="Polar residues" evidence="1">
    <location>
        <begin position="11"/>
        <end position="23"/>
    </location>
</feature>
<gene>
    <name evidence="2" type="ORF">ACFQ4H_21135</name>
</gene>
<reference evidence="3" key="1">
    <citation type="journal article" date="2019" name="Int. J. Syst. Evol. Microbiol.">
        <title>The Global Catalogue of Microorganisms (GCM) 10K type strain sequencing project: providing services to taxonomists for standard genome sequencing and annotation.</title>
        <authorList>
            <consortium name="The Broad Institute Genomics Platform"/>
            <consortium name="The Broad Institute Genome Sequencing Center for Infectious Disease"/>
            <person name="Wu L."/>
            <person name="Ma J."/>
        </authorList>
    </citation>
    <scope>NUCLEOTIDE SEQUENCE [LARGE SCALE GENOMIC DNA]</scope>
    <source>
        <strain evidence="3">JCM 31037</strain>
    </source>
</reference>